<sequence length="1273" mass="139368">MSTNYAKLARLAQVNYSIYTSAKADDQSVLEAELLLRSHTPNVLATYYAKELWVYSLNDTPLPAIPASYHLKFQSSGTIPPLKFFQKLAPPAELPNFQFIHLTFIKSVKKLVLTRLTLEKAVAPFGNHCVSLLPADRRCVVLIDPILTPQGDLYLNICSKEHHLRTFKELPSDSSDPEDVSERAYAIYLIPSGIRAHFADETLQESRAAPPANYAQLVQTLRLALALPLPLDPAQLTWVRLVPNLNHLNNLTPAICQFLQNGFANTKLVIWPLELCYVQGAVATAAMEMAEFSDPLRWVDDFSNWQQHTNTIRLEHLKFQSAVNTPMSTMATPMDAAALAMTLVPAPSTEEDWGNLSEELFGDDGMDEKVTEGDFNFFDEYPSGEAARDDTASEPRPEDVNDARTDAVTDTEPDAANDTHEDVVNNARVDANGEACADAVSAATNTARSVLSPVPLSPAPPSPALLDIPMDKMIQPPKTPGCYRDPGAPLPIESPNPPMRRQSAFSPLTFNPIIKSGVDAKYVNGGRFYVPEKMGLVTAISSDETGSDSDADSHSDGPETHAHTSTPSKRAREPEPNNNDDLVRGSPSAFAEPFDLKPTLGVSSTAALPNIDEKPVKRARGEGSLASTNWLPLLLRSINVFLIPDVFYTENPTIRFNELNDLLPVLADGLVWDDGFLGEAESCEFGAVSVGFREVFARCFASRGVELNELVGGGDGELWDFLGTSLDEVKPSLGEVPGETNGFPGKANGDQVTSPSPSPVPGFSPSPELTIFPGTVTGASSPSLIEYPQPSFKLKKLNQAVKIKPTGVQLWKYLGLNPLSGPKNLRILLVSLTATAAESRYFLSSVIQHYGHCKLGAISLVGDGILSIPAPSGETEYYELVGARLTELARTLQEEYVALPADAPEREQPIVLLFADFFGGARAVVETARLTKVFEFNVTLFHKKKDRLPIRVVQHVVPGDFFAQPETISVISAARLERFVLTMYNKIPGAPFATLLKTLPKSIAFRVGSHPKASLMSEDVYIHLAYERSIDKNWCVAVWLDQWGSSRLTKAWYCSPSLGKLGNPSTGLIKSFEDVSNDIWQETLRLTRGHGGNKFLVLTRLSNIIPDDELVQWRRLSSNNKNKDLSLIVMAVNPSLKTLVRAQRPDACVLGMPHTAYEDTDATLVDLADAVSGAVLRHPLALSNQQTRMALQTGLLMKPASDSDDMLVFELNLLSCSGSCSSTELLRAMMAQYRNLAALSAVWGVAREPSLVPWHVLAVQKCLRFLVHLRVEQ</sequence>
<accession>A0A1E3QU21</accession>
<evidence type="ECO:0000256" key="8">
    <source>
        <dbReference type="ARBA" id="ARBA00023242"/>
    </source>
</evidence>
<dbReference type="InterPro" id="IPR051139">
    <property type="entry name" value="Mediator_complx_sub13"/>
</dbReference>
<comment type="subunit">
    <text evidence="10">Component of the SRB8-11 complex, which itself associates with the Mediator complex.</text>
</comment>
<keyword evidence="6 10" id="KW-0010">Activator</keyword>
<proteinExistence type="inferred from homology"/>
<evidence type="ECO:0000256" key="5">
    <source>
        <dbReference type="ARBA" id="ARBA00023015"/>
    </source>
</evidence>
<evidence type="ECO:0000256" key="9">
    <source>
        <dbReference type="ARBA" id="ARBA00032008"/>
    </source>
</evidence>
<feature type="region of interest" description="Disordered" evidence="11">
    <location>
        <begin position="478"/>
        <end position="497"/>
    </location>
</feature>
<keyword evidence="4 10" id="KW-0678">Repressor</keyword>
<feature type="region of interest" description="Disordered" evidence="11">
    <location>
        <begin position="375"/>
        <end position="420"/>
    </location>
</feature>
<dbReference type="InterPro" id="IPR021643">
    <property type="entry name" value="Mediator_Med13_N"/>
</dbReference>
<feature type="domain" description="Mediator complex subunit Med13 N-terminal" evidence="13">
    <location>
        <begin position="2"/>
        <end position="279"/>
    </location>
</feature>
<dbReference type="Proteomes" id="UP000094336">
    <property type="component" value="Unassembled WGS sequence"/>
</dbReference>
<keyword evidence="5 10" id="KW-0805">Transcription regulation</keyword>
<dbReference type="Pfam" id="PF11597">
    <property type="entry name" value="Med13_N"/>
    <property type="match status" value="1"/>
</dbReference>
<feature type="domain" description="Mediator complex subunit Med13 C-terminal" evidence="12">
    <location>
        <begin position="990"/>
        <end position="1136"/>
    </location>
</feature>
<keyword evidence="7 10" id="KW-0804">Transcription</keyword>
<evidence type="ECO:0000313" key="14">
    <source>
        <dbReference type="EMBL" id="ODQ81191.1"/>
    </source>
</evidence>
<evidence type="ECO:0000256" key="6">
    <source>
        <dbReference type="ARBA" id="ARBA00023159"/>
    </source>
</evidence>
<evidence type="ECO:0000259" key="13">
    <source>
        <dbReference type="Pfam" id="PF11597"/>
    </source>
</evidence>
<organism evidence="14 15">
    <name type="scientific">Babjeviella inositovora NRRL Y-12698</name>
    <dbReference type="NCBI Taxonomy" id="984486"/>
    <lineage>
        <taxon>Eukaryota</taxon>
        <taxon>Fungi</taxon>
        <taxon>Dikarya</taxon>
        <taxon>Ascomycota</taxon>
        <taxon>Saccharomycotina</taxon>
        <taxon>Pichiomycetes</taxon>
        <taxon>Serinales incertae sedis</taxon>
        <taxon>Babjeviella</taxon>
    </lineage>
</organism>
<reference evidence="15" key="1">
    <citation type="submission" date="2016-05" db="EMBL/GenBank/DDBJ databases">
        <title>Comparative genomics of biotechnologically important yeasts.</title>
        <authorList>
            <consortium name="DOE Joint Genome Institute"/>
            <person name="Riley R."/>
            <person name="Haridas S."/>
            <person name="Wolfe K.H."/>
            <person name="Lopes M.R."/>
            <person name="Hittinger C.T."/>
            <person name="Goker M."/>
            <person name="Salamov A."/>
            <person name="Wisecaver J."/>
            <person name="Long T.M."/>
            <person name="Aerts A.L."/>
            <person name="Barry K."/>
            <person name="Choi C."/>
            <person name="Clum A."/>
            <person name="Coughlan A.Y."/>
            <person name="Deshpande S."/>
            <person name="Douglass A.P."/>
            <person name="Hanson S.J."/>
            <person name="Klenk H.-P."/>
            <person name="Labutti K."/>
            <person name="Lapidus A."/>
            <person name="Lindquist E."/>
            <person name="Lipzen A."/>
            <person name="Meier-Kolthoff J.P."/>
            <person name="Ohm R.A."/>
            <person name="Otillar R.P."/>
            <person name="Pangilinan J."/>
            <person name="Peng Y."/>
            <person name="Rokas A."/>
            <person name="Rosa C.A."/>
            <person name="Scheuner C."/>
            <person name="Sibirny A.A."/>
            <person name="Slot J.C."/>
            <person name="Stielow J.B."/>
            <person name="Sun H."/>
            <person name="Kurtzman C.P."/>
            <person name="Blackwell M."/>
            <person name="Grigoriev I.V."/>
            <person name="Jeffries T.W."/>
        </authorList>
    </citation>
    <scope>NUCLEOTIDE SEQUENCE [LARGE SCALE GENOMIC DNA]</scope>
    <source>
        <strain evidence="15">NRRL Y-12698</strain>
    </source>
</reference>
<protein>
    <recommendedName>
        <fullName evidence="3 10">Mediator of RNA polymerase II transcription subunit 13</fullName>
    </recommendedName>
    <alternativeName>
        <fullName evidence="9 10">Mediator complex subunit 13</fullName>
    </alternativeName>
</protein>
<evidence type="ECO:0000256" key="11">
    <source>
        <dbReference type="SAM" id="MobiDB-lite"/>
    </source>
</evidence>
<comment type="subcellular location">
    <subcellularLocation>
        <location evidence="1 10">Nucleus</location>
    </subcellularLocation>
</comment>
<evidence type="ECO:0000256" key="2">
    <source>
        <dbReference type="ARBA" id="ARBA00009354"/>
    </source>
</evidence>
<dbReference type="AlphaFoldDB" id="A0A1E3QU21"/>
<comment type="function">
    <text evidence="10">Component of the SRB8-11 complex. The SRB8-11 complex is a regulatory module of the Mediator complex which is itself involved in regulation of basal and activated RNA polymerase II-dependent transcription. The SRB8-11 complex may be involved in the transcriptional repression of a subset of genes regulated by Mediator. It may inhibit the association of the Mediator complex with RNA polymerase II to form the holoenzyme complex.</text>
</comment>
<evidence type="ECO:0000256" key="1">
    <source>
        <dbReference type="ARBA" id="ARBA00004123"/>
    </source>
</evidence>
<evidence type="ECO:0000313" key="15">
    <source>
        <dbReference type="Proteomes" id="UP000094336"/>
    </source>
</evidence>
<feature type="region of interest" description="Disordered" evidence="11">
    <location>
        <begin position="542"/>
        <end position="588"/>
    </location>
</feature>
<evidence type="ECO:0000259" key="12">
    <source>
        <dbReference type="Pfam" id="PF06333"/>
    </source>
</evidence>
<dbReference type="Pfam" id="PF06333">
    <property type="entry name" value="Med13_C"/>
    <property type="match status" value="2"/>
</dbReference>
<comment type="similarity">
    <text evidence="2 10">Belongs to the Mediator complex subunit 13 family.</text>
</comment>
<dbReference type="GO" id="GO:0003713">
    <property type="term" value="F:transcription coactivator activity"/>
    <property type="evidence" value="ECO:0007669"/>
    <property type="project" value="TreeGrafter"/>
</dbReference>
<evidence type="ECO:0000256" key="7">
    <source>
        <dbReference type="ARBA" id="ARBA00023163"/>
    </source>
</evidence>
<keyword evidence="15" id="KW-1185">Reference proteome</keyword>
<dbReference type="PANTHER" id="PTHR48249:SF3">
    <property type="entry name" value="MEDIATOR OF RNA POLYMERASE II TRANSCRIPTION SUBUNIT 13"/>
    <property type="match status" value="1"/>
</dbReference>
<evidence type="ECO:0000256" key="4">
    <source>
        <dbReference type="ARBA" id="ARBA00022491"/>
    </source>
</evidence>
<feature type="region of interest" description="Disordered" evidence="11">
    <location>
        <begin position="736"/>
        <end position="760"/>
    </location>
</feature>
<gene>
    <name evidence="14" type="ORF">BABINDRAFT_165892</name>
</gene>
<dbReference type="PANTHER" id="PTHR48249">
    <property type="entry name" value="MEDIATOR OF RNA POLYMERASE II TRANSCRIPTION SUBUNIT 13"/>
    <property type="match status" value="1"/>
</dbReference>
<feature type="compositionally biased region" description="Pro residues" evidence="11">
    <location>
        <begin position="488"/>
        <end position="497"/>
    </location>
</feature>
<dbReference type="GO" id="GO:0045944">
    <property type="term" value="P:positive regulation of transcription by RNA polymerase II"/>
    <property type="evidence" value="ECO:0007669"/>
    <property type="project" value="TreeGrafter"/>
</dbReference>
<dbReference type="GO" id="GO:0016592">
    <property type="term" value="C:mediator complex"/>
    <property type="evidence" value="ECO:0007669"/>
    <property type="project" value="InterPro"/>
</dbReference>
<feature type="domain" description="Mediator complex subunit Med13 C-terminal" evidence="12">
    <location>
        <begin position="1155"/>
        <end position="1259"/>
    </location>
</feature>
<keyword evidence="8 10" id="KW-0539">Nucleus</keyword>
<feature type="compositionally biased region" description="Basic and acidic residues" evidence="11">
    <location>
        <begin position="551"/>
        <end position="562"/>
    </location>
</feature>
<dbReference type="RefSeq" id="XP_018986519.1">
    <property type="nucleotide sequence ID" value="XM_019130375.1"/>
</dbReference>
<feature type="compositionally biased region" description="Basic and acidic residues" evidence="11">
    <location>
        <begin position="386"/>
        <end position="407"/>
    </location>
</feature>
<dbReference type="OrthoDB" id="103819at2759"/>
<evidence type="ECO:0000256" key="3">
    <source>
        <dbReference type="ARBA" id="ARBA00019618"/>
    </source>
</evidence>
<dbReference type="EMBL" id="KV454428">
    <property type="protein sequence ID" value="ODQ81191.1"/>
    <property type="molecule type" value="Genomic_DNA"/>
</dbReference>
<evidence type="ECO:0000256" key="10">
    <source>
        <dbReference type="RuleBase" id="RU364134"/>
    </source>
</evidence>
<dbReference type="InterPro" id="IPR009401">
    <property type="entry name" value="Med13_C"/>
</dbReference>
<dbReference type="STRING" id="984486.A0A1E3QU21"/>
<dbReference type="GeneID" id="30148228"/>
<name>A0A1E3QU21_9ASCO</name>